<organism evidence="6 7">
    <name type="scientific">Amycolatopsis suaedae</name>
    <dbReference type="NCBI Taxonomy" id="2510978"/>
    <lineage>
        <taxon>Bacteria</taxon>
        <taxon>Bacillati</taxon>
        <taxon>Actinomycetota</taxon>
        <taxon>Actinomycetes</taxon>
        <taxon>Pseudonocardiales</taxon>
        <taxon>Pseudonocardiaceae</taxon>
        <taxon>Amycolatopsis</taxon>
    </lineage>
</organism>
<dbReference type="HAMAP" id="MF_01812">
    <property type="entry name" value="Eis"/>
    <property type="match status" value="1"/>
</dbReference>
<reference evidence="6 7" key="1">
    <citation type="submission" date="2019-02" db="EMBL/GenBank/DDBJ databases">
        <title>Draft genome sequence of Amycolatopsis sp. 8-3EHSu isolated from roots of Suaeda maritima.</title>
        <authorList>
            <person name="Duangmal K."/>
            <person name="Chantavorakit T."/>
        </authorList>
    </citation>
    <scope>NUCLEOTIDE SEQUENCE [LARGE SCALE GENOMIC DNA]</scope>
    <source>
        <strain evidence="6 7">8-3EHSu</strain>
    </source>
</reference>
<dbReference type="InterPro" id="IPR000182">
    <property type="entry name" value="GNAT_dom"/>
</dbReference>
<evidence type="ECO:0000256" key="4">
    <source>
        <dbReference type="HAMAP-Rule" id="MF_01812"/>
    </source>
</evidence>
<dbReference type="PANTHER" id="PTHR37817">
    <property type="entry name" value="N-ACETYLTRANSFERASE EIS"/>
    <property type="match status" value="1"/>
</dbReference>
<evidence type="ECO:0000256" key="2">
    <source>
        <dbReference type="ARBA" id="ARBA00022679"/>
    </source>
</evidence>
<protein>
    <submittedName>
        <fullName evidence="6">GNAT family N-acetyltransferase</fullName>
    </submittedName>
</protein>
<keyword evidence="7" id="KW-1185">Reference proteome</keyword>
<dbReference type="InterPro" id="IPR051554">
    <property type="entry name" value="Acetyltransferase_Eis"/>
</dbReference>
<evidence type="ECO:0000256" key="3">
    <source>
        <dbReference type="ARBA" id="ARBA00023315"/>
    </source>
</evidence>
<dbReference type="NCBIfam" id="NF002367">
    <property type="entry name" value="PRK01346.1-4"/>
    <property type="match status" value="1"/>
</dbReference>
<dbReference type="GO" id="GO:0030649">
    <property type="term" value="P:aminoglycoside antibiotic catabolic process"/>
    <property type="evidence" value="ECO:0007669"/>
    <property type="project" value="TreeGrafter"/>
</dbReference>
<comment type="caution">
    <text evidence="4">Lacks conserved residue(s) required for the propagation of feature annotation.</text>
</comment>
<comment type="caution">
    <text evidence="6">The sequence shown here is derived from an EMBL/GenBank/DDBJ whole genome shotgun (WGS) entry which is preliminary data.</text>
</comment>
<dbReference type="InterPro" id="IPR036527">
    <property type="entry name" value="SCP2_sterol-bd_dom_sf"/>
</dbReference>
<dbReference type="SUPFAM" id="SSF55718">
    <property type="entry name" value="SCP-like"/>
    <property type="match status" value="1"/>
</dbReference>
<accession>A0A4V2EKW9</accession>
<dbReference type="InterPro" id="IPR022902">
    <property type="entry name" value="NAcTrfase_Eis"/>
</dbReference>
<proteinExistence type="inferred from homology"/>
<dbReference type="Gene3D" id="3.30.1050.10">
    <property type="entry name" value="SCP2 sterol-binding domain"/>
    <property type="match status" value="1"/>
</dbReference>
<feature type="binding site" evidence="4">
    <location>
        <begin position="83"/>
        <end position="85"/>
    </location>
    <ligand>
        <name>acetyl-CoA</name>
        <dbReference type="ChEBI" id="CHEBI:57288"/>
    </ligand>
</feature>
<comment type="similarity">
    <text evidence="1 4">Belongs to the acetyltransferase Eis family.</text>
</comment>
<evidence type="ECO:0000256" key="1">
    <source>
        <dbReference type="ARBA" id="ARBA00009213"/>
    </source>
</evidence>
<dbReference type="PROSITE" id="PS51186">
    <property type="entry name" value="GNAT"/>
    <property type="match status" value="1"/>
</dbReference>
<dbReference type="InterPro" id="IPR016181">
    <property type="entry name" value="Acyl_CoA_acyltransferase"/>
</dbReference>
<evidence type="ECO:0000313" key="6">
    <source>
        <dbReference type="EMBL" id="RZQ59525.1"/>
    </source>
</evidence>
<dbReference type="CDD" id="cd04301">
    <property type="entry name" value="NAT_SF"/>
    <property type="match status" value="1"/>
</dbReference>
<keyword evidence="2 4" id="KW-0808">Transferase</keyword>
<dbReference type="Gene3D" id="3.40.630.30">
    <property type="match status" value="2"/>
</dbReference>
<name>A0A4V2EKW9_9PSEU</name>
<dbReference type="GO" id="GO:0034069">
    <property type="term" value="F:aminoglycoside N-acetyltransferase activity"/>
    <property type="evidence" value="ECO:0007669"/>
    <property type="project" value="TreeGrafter"/>
</dbReference>
<dbReference type="OrthoDB" id="8399956at2"/>
<feature type="domain" description="N-acetyltransferase" evidence="5">
    <location>
        <begin position="6"/>
        <end position="153"/>
    </location>
</feature>
<comment type="subunit">
    <text evidence="4">Homohexamer; trimer of dimers.</text>
</comment>
<feature type="binding site" evidence="4">
    <location>
        <begin position="91"/>
        <end position="96"/>
    </location>
    <ligand>
        <name>acetyl-CoA</name>
        <dbReference type="ChEBI" id="CHEBI:57288"/>
    </ligand>
</feature>
<dbReference type="Pfam" id="PF13527">
    <property type="entry name" value="Acetyltransf_9"/>
    <property type="match status" value="1"/>
</dbReference>
<keyword evidence="3 4" id="KW-0012">Acyltransferase</keyword>
<sequence>MAVTDYVLRPVREAEFEPWARMIADTYGADRSETAIADQRAATDLDRTLGAFDGDVPVGGASIYRRTLTVPGARLPVAGVASVAVTPTHRRRGINTAMMRRQLHDLHEQGREPVAVLRPAEAAIYGRYGYGPATVGDRIRCERRELVFHRDVDFGDGTVHLVDRSTALPVITRVYDRTRATAVGWPDRDPCHWTVRLSREHAAAGTTSSRFALHREPGGEVTGYAMYRHRSGQEARTVVLEELVATTRQAHAALWRFVAGIDLATWIEHEIALDDPLRHLLVNPRAVESSAVDRLWVRLVDVDRALAARRYATAVDTVLDVEDAFCPWNTGRFRLCGDGATVSCERTGDAAELRLTTTELGAVFLGGTTLNSLAAAGRVEELKAGALTRVSAAFRHDREPFYPGGWAFPLY</sequence>
<evidence type="ECO:0000259" key="5">
    <source>
        <dbReference type="PROSITE" id="PS51186"/>
    </source>
</evidence>
<dbReference type="Pfam" id="PF13530">
    <property type="entry name" value="SCP2_2"/>
    <property type="match status" value="1"/>
</dbReference>
<dbReference type="InterPro" id="IPR041380">
    <property type="entry name" value="Acetyltransf_17"/>
</dbReference>
<dbReference type="InterPro" id="IPR025559">
    <property type="entry name" value="Eis_dom"/>
</dbReference>
<dbReference type="SUPFAM" id="SSF55729">
    <property type="entry name" value="Acyl-CoA N-acyltransferases (Nat)"/>
    <property type="match status" value="1"/>
</dbReference>
<dbReference type="EMBL" id="SFCC01000023">
    <property type="protein sequence ID" value="RZQ59525.1"/>
    <property type="molecule type" value="Genomic_DNA"/>
</dbReference>
<feature type="active site" description="Proton donor" evidence="4">
    <location>
        <position position="125"/>
    </location>
</feature>
<dbReference type="AlphaFoldDB" id="A0A4V2EKW9"/>
<dbReference type="Pfam" id="PF17668">
    <property type="entry name" value="Acetyltransf_17"/>
    <property type="match status" value="1"/>
</dbReference>
<gene>
    <name evidence="6" type="ORF">EWH70_33580</name>
</gene>
<feature type="active site" description="Proton acceptor; via carboxylate" evidence="4">
    <location>
        <position position="411"/>
    </location>
</feature>
<dbReference type="PANTHER" id="PTHR37817:SF1">
    <property type="entry name" value="N-ACETYLTRANSFERASE EIS"/>
    <property type="match status" value="1"/>
</dbReference>
<evidence type="ECO:0000313" key="7">
    <source>
        <dbReference type="Proteomes" id="UP000292003"/>
    </source>
</evidence>
<dbReference type="Proteomes" id="UP000292003">
    <property type="component" value="Unassembled WGS sequence"/>
</dbReference>